<sequence length="41" mass="5297">MDETTYEVPRKVDFWQLLLWYFFILEQEKRLQRVLRDRTYA</sequence>
<accession>A0A0F9VD77</accession>
<evidence type="ECO:0000313" key="1">
    <source>
        <dbReference type="EMBL" id="KKN63758.1"/>
    </source>
</evidence>
<proteinExistence type="predicted"/>
<organism evidence="1">
    <name type="scientific">marine sediment metagenome</name>
    <dbReference type="NCBI Taxonomy" id="412755"/>
    <lineage>
        <taxon>unclassified sequences</taxon>
        <taxon>metagenomes</taxon>
        <taxon>ecological metagenomes</taxon>
    </lineage>
</organism>
<name>A0A0F9VD77_9ZZZZ</name>
<gene>
    <name evidence="1" type="ORF">LCGC14_0498620</name>
</gene>
<dbReference type="AlphaFoldDB" id="A0A0F9VD77"/>
<reference evidence="1" key="1">
    <citation type="journal article" date="2015" name="Nature">
        <title>Complex archaea that bridge the gap between prokaryotes and eukaryotes.</title>
        <authorList>
            <person name="Spang A."/>
            <person name="Saw J.H."/>
            <person name="Jorgensen S.L."/>
            <person name="Zaremba-Niedzwiedzka K."/>
            <person name="Martijn J."/>
            <person name="Lind A.E."/>
            <person name="van Eijk R."/>
            <person name="Schleper C."/>
            <person name="Guy L."/>
            <person name="Ettema T.J."/>
        </authorList>
    </citation>
    <scope>NUCLEOTIDE SEQUENCE</scope>
</reference>
<dbReference type="EMBL" id="LAZR01000580">
    <property type="protein sequence ID" value="KKN63758.1"/>
    <property type="molecule type" value="Genomic_DNA"/>
</dbReference>
<comment type="caution">
    <text evidence="1">The sequence shown here is derived from an EMBL/GenBank/DDBJ whole genome shotgun (WGS) entry which is preliminary data.</text>
</comment>
<protein>
    <submittedName>
        <fullName evidence="1">Uncharacterized protein</fullName>
    </submittedName>
</protein>